<dbReference type="AlphaFoldDB" id="A0A6N4A0Z3"/>
<sequence length="551" mass="62652">MLNNLSIKNFAIINDAQIDFDKGLTVMTGETGAGKSIIIDALSLLVGERSYSSMIRKGEKKAVIQGVFDYPKKSLEDFGIEKDRQLVIRREINRTGRNLISANGIILTLKQLTQIGSRLVKISAQFDNQELLDNHLQAGLVDSFANRDFQDLLDDYQSKFDDYSRLKNILIKKQKDEKDRQSRLDFLRFEVKELSDLNLQPHELDQLVEKDKKIKNFEKIYQLLNSAINDFDNPQNVNALTLLDEANDNLKKLSEIDNNYSSAASTIESSYLNLQELARDLRNKLDDLSFDDQEAEKVTDRITELKAAERKYHRTNDDLILYFQNIRKEIKDLSNYDRERQTQRTRFESLRKELIALAEQLHQIRLQTAERLEKEIHGNLSDLLLGESIFEIHINQTKKLFASGFDEVDFWIQTNPGEASLPLNQIASGGEISRILLALTNVFSKAMSIPTIIFDEVDTGVSGRAAVAVAKKMRTISTNCQVISISHLPQVASAADHQLQIEKAVEKGRTSTKITQLSHEERILAIANMLSGEQITDQAKANAKQLLEQKK</sequence>
<keyword evidence="7 9" id="KW-0234">DNA repair</keyword>
<feature type="coiled-coil region" evidence="10">
    <location>
        <begin position="236"/>
        <end position="291"/>
    </location>
</feature>
<evidence type="ECO:0000259" key="11">
    <source>
        <dbReference type="Pfam" id="PF02463"/>
    </source>
</evidence>
<evidence type="ECO:0000256" key="10">
    <source>
        <dbReference type="SAM" id="Coils"/>
    </source>
</evidence>
<evidence type="ECO:0000256" key="1">
    <source>
        <dbReference type="ARBA" id="ARBA00003618"/>
    </source>
</evidence>
<evidence type="ECO:0000256" key="6">
    <source>
        <dbReference type="ARBA" id="ARBA00022840"/>
    </source>
</evidence>
<evidence type="ECO:0000256" key="9">
    <source>
        <dbReference type="PIRNR" id="PIRNR003128"/>
    </source>
</evidence>
<dbReference type="PANTHER" id="PTHR11059">
    <property type="entry name" value="DNA REPAIR PROTEIN RECN"/>
    <property type="match status" value="1"/>
</dbReference>
<dbReference type="RefSeq" id="WP_032818484.1">
    <property type="nucleotide sequence ID" value="NZ_MLLI01000148.1"/>
</dbReference>
<name>A0A6N4A0Z3_OENOE</name>
<dbReference type="Proteomes" id="UP000181728">
    <property type="component" value="Unassembled WGS sequence"/>
</dbReference>
<keyword evidence="10" id="KW-0175">Coiled coil</keyword>
<dbReference type="GO" id="GO:0006310">
    <property type="term" value="P:DNA recombination"/>
    <property type="evidence" value="ECO:0007669"/>
    <property type="project" value="InterPro"/>
</dbReference>
<comment type="similarity">
    <text evidence="2 9">Belongs to the RecN family.</text>
</comment>
<keyword evidence="5 9" id="KW-0227">DNA damage</keyword>
<proteinExistence type="inferred from homology"/>
<evidence type="ECO:0000256" key="4">
    <source>
        <dbReference type="ARBA" id="ARBA00022741"/>
    </source>
</evidence>
<evidence type="ECO:0000256" key="7">
    <source>
        <dbReference type="ARBA" id="ARBA00023204"/>
    </source>
</evidence>
<dbReference type="GO" id="GO:0009432">
    <property type="term" value="P:SOS response"/>
    <property type="evidence" value="ECO:0007669"/>
    <property type="project" value="TreeGrafter"/>
</dbReference>
<gene>
    <name evidence="12" type="ORF">ATX59_06080</name>
</gene>
<feature type="domain" description="RecF/RecN/SMC N-terminal" evidence="11">
    <location>
        <begin position="1"/>
        <end position="503"/>
    </location>
</feature>
<dbReference type="InterPro" id="IPR027417">
    <property type="entry name" value="P-loop_NTPase"/>
</dbReference>
<dbReference type="PANTHER" id="PTHR11059:SF0">
    <property type="entry name" value="DNA REPAIR PROTEIN RECN"/>
    <property type="match status" value="1"/>
</dbReference>
<dbReference type="Gene3D" id="3.40.50.300">
    <property type="entry name" value="P-loop containing nucleotide triphosphate hydrolases"/>
    <property type="match status" value="2"/>
</dbReference>
<dbReference type="FunFam" id="3.40.50.300:FF:000319">
    <property type="entry name" value="DNA repair protein RecN"/>
    <property type="match status" value="1"/>
</dbReference>
<dbReference type="GO" id="GO:0043590">
    <property type="term" value="C:bacterial nucleoid"/>
    <property type="evidence" value="ECO:0007669"/>
    <property type="project" value="TreeGrafter"/>
</dbReference>
<comment type="function">
    <text evidence="1 9">May be involved in recombinational repair of damaged DNA.</text>
</comment>
<dbReference type="FunFam" id="3.40.50.300:FF:000356">
    <property type="entry name" value="DNA repair protein RecN"/>
    <property type="match status" value="1"/>
</dbReference>
<accession>A0A6N4A0Z3</accession>
<dbReference type="CDD" id="cd03241">
    <property type="entry name" value="ABC_RecN"/>
    <property type="match status" value="2"/>
</dbReference>
<keyword evidence="6" id="KW-0067">ATP-binding</keyword>
<evidence type="ECO:0000313" key="12">
    <source>
        <dbReference type="EMBL" id="OIM21005.1"/>
    </source>
</evidence>
<organism evidence="12 13">
    <name type="scientific">Oenococcus oeni</name>
    <name type="common">Leuconostoc oenos</name>
    <dbReference type="NCBI Taxonomy" id="1247"/>
    <lineage>
        <taxon>Bacteria</taxon>
        <taxon>Bacillati</taxon>
        <taxon>Bacillota</taxon>
        <taxon>Bacilli</taxon>
        <taxon>Lactobacillales</taxon>
        <taxon>Lactobacillaceae</taxon>
        <taxon>Oenococcus</taxon>
    </lineage>
</organism>
<dbReference type="NCBIfam" id="TIGR00634">
    <property type="entry name" value="recN"/>
    <property type="match status" value="1"/>
</dbReference>
<reference evidence="12 13" key="1">
    <citation type="journal article" date="2016" name="BMC Genomics">
        <title>Consensus pan-genome assembly of the specialised wine bacterium Oenococcus oeni.</title>
        <authorList>
            <person name="Sternes P.R."/>
            <person name="Borneman A.R."/>
        </authorList>
    </citation>
    <scope>NUCLEOTIDE SEQUENCE [LARGE SCALE GENOMIC DNA]</scope>
    <source>
        <strain evidence="12 13">AWRIB661</strain>
    </source>
</reference>
<comment type="caution">
    <text evidence="12">The sequence shown here is derived from an EMBL/GenBank/DDBJ whole genome shotgun (WGS) entry which is preliminary data.</text>
</comment>
<evidence type="ECO:0000313" key="13">
    <source>
        <dbReference type="Proteomes" id="UP000181728"/>
    </source>
</evidence>
<evidence type="ECO:0000256" key="3">
    <source>
        <dbReference type="ARBA" id="ARBA00021315"/>
    </source>
</evidence>
<dbReference type="GO" id="GO:0005524">
    <property type="term" value="F:ATP binding"/>
    <property type="evidence" value="ECO:0007669"/>
    <property type="project" value="UniProtKB-KW"/>
</dbReference>
<dbReference type="PIRSF" id="PIRSF003128">
    <property type="entry name" value="RecN"/>
    <property type="match status" value="1"/>
</dbReference>
<keyword evidence="4" id="KW-0547">Nucleotide-binding</keyword>
<dbReference type="EMBL" id="MLOK01000045">
    <property type="protein sequence ID" value="OIM21005.1"/>
    <property type="molecule type" value="Genomic_DNA"/>
</dbReference>
<protein>
    <recommendedName>
        <fullName evidence="3 9">DNA repair protein RecN</fullName>
    </recommendedName>
    <alternativeName>
        <fullName evidence="8 9">Recombination protein N</fullName>
    </alternativeName>
</protein>
<feature type="coiled-coil region" evidence="10">
    <location>
        <begin position="333"/>
        <end position="367"/>
    </location>
</feature>
<dbReference type="InterPro" id="IPR004604">
    <property type="entry name" value="DNA_recomb/repair_RecN"/>
</dbReference>
<evidence type="ECO:0000256" key="8">
    <source>
        <dbReference type="ARBA" id="ARBA00033408"/>
    </source>
</evidence>
<dbReference type="InterPro" id="IPR003395">
    <property type="entry name" value="RecF/RecN/SMC_N"/>
</dbReference>
<evidence type="ECO:0000256" key="5">
    <source>
        <dbReference type="ARBA" id="ARBA00022763"/>
    </source>
</evidence>
<dbReference type="Pfam" id="PF02463">
    <property type="entry name" value="SMC_N"/>
    <property type="match status" value="1"/>
</dbReference>
<evidence type="ECO:0000256" key="2">
    <source>
        <dbReference type="ARBA" id="ARBA00009441"/>
    </source>
</evidence>
<dbReference type="GO" id="GO:0006281">
    <property type="term" value="P:DNA repair"/>
    <property type="evidence" value="ECO:0007669"/>
    <property type="project" value="UniProtKB-KW"/>
</dbReference>
<dbReference type="SUPFAM" id="SSF52540">
    <property type="entry name" value="P-loop containing nucleoside triphosphate hydrolases"/>
    <property type="match status" value="1"/>
</dbReference>